<dbReference type="PANTHER" id="PTHR33704:SF1">
    <property type="entry name" value="PROTEIN HEAT INTOLERANT 4-RELATED"/>
    <property type="match status" value="1"/>
</dbReference>
<dbReference type="KEGG" id="eus:EUTSA_v10015997mg"/>
<feature type="compositionally biased region" description="Basic and acidic residues" evidence="1">
    <location>
        <begin position="94"/>
        <end position="109"/>
    </location>
</feature>
<dbReference type="EMBL" id="KI517464">
    <property type="protein sequence ID" value="ESQ42775.1"/>
    <property type="molecule type" value="Genomic_DNA"/>
</dbReference>
<gene>
    <name evidence="2" type="ORF">EUTSA_v10015997mg</name>
</gene>
<organism evidence="2 3">
    <name type="scientific">Eutrema salsugineum</name>
    <name type="common">Saltwater cress</name>
    <name type="synonym">Sisymbrium salsugineum</name>
    <dbReference type="NCBI Taxonomy" id="72664"/>
    <lineage>
        <taxon>Eukaryota</taxon>
        <taxon>Viridiplantae</taxon>
        <taxon>Streptophyta</taxon>
        <taxon>Embryophyta</taxon>
        <taxon>Tracheophyta</taxon>
        <taxon>Spermatophyta</taxon>
        <taxon>Magnoliopsida</taxon>
        <taxon>eudicotyledons</taxon>
        <taxon>Gunneridae</taxon>
        <taxon>Pentapetalae</taxon>
        <taxon>rosids</taxon>
        <taxon>malvids</taxon>
        <taxon>Brassicales</taxon>
        <taxon>Brassicaceae</taxon>
        <taxon>Eutremeae</taxon>
        <taxon>Eutrema</taxon>
    </lineage>
</organism>
<dbReference type="Gene3D" id="6.10.250.2770">
    <property type="match status" value="1"/>
</dbReference>
<sequence>MRKVAKRKGGSRAGGRKGTVAETQNDEAMMAESLESHLHQEEIVEEKEKQNGEEAKADKDGGETHEEEEVPVKPDSLMQDDDQVKDATPSHSQQHNDDKAEKVNEDKKKNPARRGGKRKRTTNKETEINDGKEPALRAKKSRATKPQEEPEYFEEKRNLQDLWKAAFPVGTEFENVDAVYEFNWNFKHLEEALEEGGMLYGKKVYVFGIAEPMWTSDKMVHVPTIIVIESPFPPSEKVAITSIQRVAEIVPMQKKWVPYIPYEKRDRQVDRMNSQIFSLVCTQRRSALRHMKEDRVKKFEYCIPYFYDPFKEDELEESTVVDILFPSEPPVVCEFDWEVHRLEEFVDEVALEEGLSAEQKKEFNEFVKNRVRAAKRGIREAKDARMKAIAEMTEETKQAFQNMKFYKFYPQTSPCLYRHNQVLFLKKTSKKPATQKIEYSSLQIIFVWIFSLQLPFINRYYGKAHQVL</sequence>
<feature type="compositionally biased region" description="Basic residues" evidence="1">
    <location>
        <begin position="110"/>
        <end position="121"/>
    </location>
</feature>
<keyword evidence="3" id="KW-1185">Reference proteome</keyword>
<feature type="compositionally biased region" description="Basic and acidic residues" evidence="1">
    <location>
        <begin position="122"/>
        <end position="136"/>
    </location>
</feature>
<proteinExistence type="predicted"/>
<feature type="compositionally biased region" description="Basic residues" evidence="1">
    <location>
        <begin position="1"/>
        <end position="10"/>
    </location>
</feature>
<dbReference type="eggNOG" id="ENOG502QZIQ">
    <property type="taxonomic scope" value="Eukaryota"/>
</dbReference>
<feature type="region of interest" description="Disordered" evidence="1">
    <location>
        <begin position="1"/>
        <end position="153"/>
    </location>
</feature>
<evidence type="ECO:0000313" key="3">
    <source>
        <dbReference type="Proteomes" id="UP000030689"/>
    </source>
</evidence>
<reference evidence="2 3" key="1">
    <citation type="journal article" date="2013" name="Front. Plant Sci.">
        <title>The Reference Genome of the Halophytic Plant Eutrema salsugineum.</title>
        <authorList>
            <person name="Yang R."/>
            <person name="Jarvis D.E."/>
            <person name="Chen H."/>
            <person name="Beilstein M.A."/>
            <person name="Grimwood J."/>
            <person name="Jenkins J."/>
            <person name="Shu S."/>
            <person name="Prochnik S."/>
            <person name="Xin M."/>
            <person name="Ma C."/>
            <person name="Schmutz J."/>
            <person name="Wing R.A."/>
            <person name="Mitchell-Olds T."/>
            <person name="Schumaker K.S."/>
            <person name="Wang X."/>
        </authorList>
    </citation>
    <scope>NUCLEOTIDE SEQUENCE [LARGE SCALE GENOMIC DNA]</scope>
</reference>
<name>V4KXP1_EUTSA</name>
<dbReference type="AlphaFoldDB" id="V4KXP1"/>
<dbReference type="PANTHER" id="PTHR33704">
    <property type="entry name" value="PROTEIN HEAT INTOLERANT 4-RELATED"/>
    <property type="match status" value="1"/>
</dbReference>
<dbReference type="Proteomes" id="UP000030689">
    <property type="component" value="Unassembled WGS sequence"/>
</dbReference>
<feature type="compositionally biased region" description="Basic and acidic residues" evidence="1">
    <location>
        <begin position="34"/>
        <end position="64"/>
    </location>
</feature>
<dbReference type="Gramene" id="ESQ42775">
    <property type="protein sequence ID" value="ESQ42775"/>
    <property type="gene ID" value="EUTSA_v10015997mg"/>
</dbReference>
<dbReference type="GO" id="GO:1900034">
    <property type="term" value="P:regulation of cellular response to heat"/>
    <property type="evidence" value="ECO:0007669"/>
    <property type="project" value="InterPro"/>
</dbReference>
<protein>
    <submittedName>
        <fullName evidence="2">Uncharacterized protein</fullName>
    </submittedName>
</protein>
<evidence type="ECO:0000256" key="1">
    <source>
        <dbReference type="SAM" id="MobiDB-lite"/>
    </source>
</evidence>
<dbReference type="InterPro" id="IPR039313">
    <property type="entry name" value="HIT4"/>
</dbReference>
<accession>V4KXP1</accession>
<evidence type="ECO:0000313" key="2">
    <source>
        <dbReference type="EMBL" id="ESQ42775.1"/>
    </source>
</evidence>